<keyword evidence="1" id="KW-1133">Transmembrane helix</keyword>
<evidence type="ECO:0000256" key="1">
    <source>
        <dbReference type="SAM" id="Phobius"/>
    </source>
</evidence>
<protein>
    <submittedName>
        <fullName evidence="2">Uncharacterized protein</fullName>
    </submittedName>
</protein>
<dbReference type="KEGG" id="ssl:SS1G_08473"/>
<evidence type="ECO:0000313" key="3">
    <source>
        <dbReference type="Proteomes" id="UP000001312"/>
    </source>
</evidence>
<dbReference type="EMBL" id="CH476631">
    <property type="protein sequence ID" value="EDN92610.1"/>
    <property type="molecule type" value="Genomic_DNA"/>
</dbReference>
<sequence length="51" mass="5963">MPPIIGTVYFILLHHFLVMMITAYPFHECSSTESYSRTGLSLKAWDDRLWS</sequence>
<dbReference type="AlphaFoldDB" id="A7ET18"/>
<dbReference type="InParanoid" id="A7ET18"/>
<dbReference type="Proteomes" id="UP000001312">
    <property type="component" value="Unassembled WGS sequence"/>
</dbReference>
<dbReference type="GeneID" id="5486646"/>
<keyword evidence="1" id="KW-0472">Membrane</keyword>
<evidence type="ECO:0000313" key="2">
    <source>
        <dbReference type="EMBL" id="EDN92610.1"/>
    </source>
</evidence>
<dbReference type="HOGENOM" id="CLU_3107827_0_0_1"/>
<name>A7ET18_SCLS1</name>
<keyword evidence="1" id="KW-0812">Transmembrane</keyword>
<dbReference type="RefSeq" id="XP_001590733.1">
    <property type="nucleotide sequence ID" value="XM_001590683.1"/>
</dbReference>
<feature type="transmembrane region" description="Helical" evidence="1">
    <location>
        <begin position="6"/>
        <end position="27"/>
    </location>
</feature>
<reference evidence="3" key="1">
    <citation type="journal article" date="2011" name="PLoS Genet.">
        <title>Genomic analysis of the necrotrophic fungal pathogens Sclerotinia sclerotiorum and Botrytis cinerea.</title>
        <authorList>
            <person name="Amselem J."/>
            <person name="Cuomo C.A."/>
            <person name="van Kan J.A."/>
            <person name="Viaud M."/>
            <person name="Benito E.P."/>
            <person name="Couloux A."/>
            <person name="Coutinho P.M."/>
            <person name="de Vries R.P."/>
            <person name="Dyer P.S."/>
            <person name="Fillinger S."/>
            <person name="Fournier E."/>
            <person name="Gout L."/>
            <person name="Hahn M."/>
            <person name="Kohn L."/>
            <person name="Lapalu N."/>
            <person name="Plummer K.M."/>
            <person name="Pradier J.M."/>
            <person name="Quevillon E."/>
            <person name="Sharon A."/>
            <person name="Simon A."/>
            <person name="ten Have A."/>
            <person name="Tudzynski B."/>
            <person name="Tudzynski P."/>
            <person name="Wincker P."/>
            <person name="Andrew M."/>
            <person name="Anthouard V."/>
            <person name="Beever R.E."/>
            <person name="Beffa R."/>
            <person name="Benoit I."/>
            <person name="Bouzid O."/>
            <person name="Brault B."/>
            <person name="Chen Z."/>
            <person name="Choquer M."/>
            <person name="Collemare J."/>
            <person name="Cotton P."/>
            <person name="Danchin E.G."/>
            <person name="Da Silva C."/>
            <person name="Gautier A."/>
            <person name="Giraud C."/>
            <person name="Giraud T."/>
            <person name="Gonzalez C."/>
            <person name="Grossetete S."/>
            <person name="Guldener U."/>
            <person name="Henrissat B."/>
            <person name="Howlett B.J."/>
            <person name="Kodira C."/>
            <person name="Kretschmer M."/>
            <person name="Lappartient A."/>
            <person name="Leroch M."/>
            <person name="Levis C."/>
            <person name="Mauceli E."/>
            <person name="Neuveglise C."/>
            <person name="Oeser B."/>
            <person name="Pearson M."/>
            <person name="Poulain J."/>
            <person name="Poussereau N."/>
            <person name="Quesneville H."/>
            <person name="Rascle C."/>
            <person name="Schumacher J."/>
            <person name="Segurens B."/>
            <person name="Sexton A."/>
            <person name="Silva E."/>
            <person name="Sirven C."/>
            <person name="Soanes D.M."/>
            <person name="Talbot N.J."/>
            <person name="Templeton M."/>
            <person name="Yandava C."/>
            <person name="Yarden O."/>
            <person name="Zeng Q."/>
            <person name="Rollins J.A."/>
            <person name="Lebrun M.H."/>
            <person name="Dickman M."/>
        </authorList>
    </citation>
    <scope>NUCLEOTIDE SEQUENCE [LARGE SCALE GENOMIC DNA]</scope>
    <source>
        <strain evidence="3">ATCC 18683 / 1980 / Ss-1</strain>
    </source>
</reference>
<proteinExistence type="predicted"/>
<accession>A7ET18</accession>
<organism evidence="2 3">
    <name type="scientific">Sclerotinia sclerotiorum (strain ATCC 18683 / 1980 / Ss-1)</name>
    <name type="common">White mold</name>
    <name type="synonym">Whetzelinia sclerotiorum</name>
    <dbReference type="NCBI Taxonomy" id="665079"/>
    <lineage>
        <taxon>Eukaryota</taxon>
        <taxon>Fungi</taxon>
        <taxon>Dikarya</taxon>
        <taxon>Ascomycota</taxon>
        <taxon>Pezizomycotina</taxon>
        <taxon>Leotiomycetes</taxon>
        <taxon>Helotiales</taxon>
        <taxon>Sclerotiniaceae</taxon>
        <taxon>Sclerotinia</taxon>
    </lineage>
</organism>
<keyword evidence="3" id="KW-1185">Reference proteome</keyword>
<gene>
    <name evidence="2" type="ORF">SS1G_08473</name>
</gene>